<evidence type="ECO:0000256" key="14">
    <source>
        <dbReference type="RuleBase" id="RU003991"/>
    </source>
</evidence>
<dbReference type="InterPro" id="IPR039418">
    <property type="entry name" value="LexA-like"/>
</dbReference>
<reference evidence="17 18" key="1">
    <citation type="submission" date="2016-12" db="EMBL/GenBank/DDBJ databases">
        <title>Genome sequencing of Methylocaldum marinum.</title>
        <authorList>
            <person name="Takeuchi M."/>
            <person name="Kamagata Y."/>
            <person name="Hiraoka S."/>
            <person name="Oshima K."/>
            <person name="Hattori M."/>
            <person name="Iwasaki W."/>
        </authorList>
    </citation>
    <scope>NUCLEOTIDE SEQUENCE [LARGE SCALE GENOMIC DNA]</scope>
    <source>
        <strain evidence="17 18">S8</strain>
    </source>
</reference>
<dbReference type="NCBIfam" id="TIGR00498">
    <property type="entry name" value="lexA"/>
    <property type="match status" value="1"/>
</dbReference>
<keyword evidence="7 13" id="KW-0068">Autocatalytic cleavage</keyword>
<feature type="domain" description="LexA repressor DNA-binding" evidence="16">
    <location>
        <begin position="1"/>
        <end position="65"/>
    </location>
</feature>
<feature type="domain" description="Peptidase S24/S26A/S26B/S26C" evidence="15">
    <location>
        <begin position="83"/>
        <end position="199"/>
    </location>
</feature>
<dbReference type="RefSeq" id="WP_119631991.1">
    <property type="nucleotide sequence ID" value="NZ_AP017928.1"/>
</dbReference>
<keyword evidence="6 13" id="KW-0378">Hydrolase</keyword>
<dbReference type="KEGG" id="mmai:sS8_4963"/>
<dbReference type="EMBL" id="AP017928">
    <property type="protein sequence ID" value="BBA36886.1"/>
    <property type="molecule type" value="Genomic_DNA"/>
</dbReference>
<dbReference type="InterPro" id="IPR036286">
    <property type="entry name" value="LexA/Signal_pep-like_sf"/>
</dbReference>
<dbReference type="InterPro" id="IPR050077">
    <property type="entry name" value="LexA_repressor"/>
</dbReference>
<dbReference type="PANTHER" id="PTHR33516:SF2">
    <property type="entry name" value="LEXA REPRESSOR-RELATED"/>
    <property type="match status" value="1"/>
</dbReference>
<evidence type="ECO:0000259" key="15">
    <source>
        <dbReference type="Pfam" id="PF00717"/>
    </source>
</evidence>
<comment type="similarity">
    <text evidence="1 13 14">Belongs to the peptidase S24 family.</text>
</comment>
<dbReference type="InterPro" id="IPR015927">
    <property type="entry name" value="Peptidase_S24_S26A/B/C"/>
</dbReference>
<dbReference type="InterPro" id="IPR006197">
    <property type="entry name" value="Peptidase_S24_LexA"/>
</dbReference>
<evidence type="ECO:0000256" key="2">
    <source>
        <dbReference type="ARBA" id="ARBA00011738"/>
    </source>
</evidence>
<keyword evidence="4 13" id="KW-0235">DNA replication</keyword>
<dbReference type="InterPro" id="IPR006200">
    <property type="entry name" value="LexA"/>
</dbReference>
<keyword evidence="10 13" id="KW-0804">Transcription</keyword>
<evidence type="ECO:0000313" key="17">
    <source>
        <dbReference type="EMBL" id="BBA36886.1"/>
    </source>
</evidence>
<comment type="subunit">
    <text evidence="2 13">Homodimer.</text>
</comment>
<dbReference type="GO" id="GO:0009432">
    <property type="term" value="P:SOS response"/>
    <property type="evidence" value="ECO:0007669"/>
    <property type="project" value="UniProtKB-UniRule"/>
</dbReference>
<keyword evidence="3 13" id="KW-0678">Repressor</keyword>
<dbReference type="FunFam" id="2.10.109.10:FF:000001">
    <property type="entry name" value="LexA repressor"/>
    <property type="match status" value="1"/>
</dbReference>
<dbReference type="FunFam" id="1.10.10.10:FF:000009">
    <property type="entry name" value="LexA repressor"/>
    <property type="match status" value="1"/>
</dbReference>
<dbReference type="GO" id="GO:0006260">
    <property type="term" value="P:DNA replication"/>
    <property type="evidence" value="ECO:0007669"/>
    <property type="project" value="UniProtKB-UniRule"/>
</dbReference>
<evidence type="ECO:0000256" key="5">
    <source>
        <dbReference type="ARBA" id="ARBA00022763"/>
    </source>
</evidence>
<dbReference type="EC" id="3.4.21.88" evidence="13"/>
<evidence type="ECO:0000256" key="3">
    <source>
        <dbReference type="ARBA" id="ARBA00022491"/>
    </source>
</evidence>
<evidence type="ECO:0000256" key="12">
    <source>
        <dbReference type="ARBA" id="ARBA00023236"/>
    </source>
</evidence>
<evidence type="ECO:0000256" key="13">
    <source>
        <dbReference type="HAMAP-Rule" id="MF_00015"/>
    </source>
</evidence>
<evidence type="ECO:0000313" key="18">
    <source>
        <dbReference type="Proteomes" id="UP000266313"/>
    </source>
</evidence>
<gene>
    <name evidence="13" type="primary">lexA</name>
    <name evidence="17" type="ORF">sS8_4963</name>
</gene>
<keyword evidence="11 13" id="KW-0234">DNA repair</keyword>
<dbReference type="Gene3D" id="2.10.109.10">
    <property type="entry name" value="Umud Fragment, subunit A"/>
    <property type="match status" value="1"/>
</dbReference>
<dbReference type="PRINTS" id="PR00726">
    <property type="entry name" value="LEXASERPTASE"/>
</dbReference>
<feature type="active site" description="For autocatalytic cleavage activity" evidence="13">
    <location>
        <position position="162"/>
    </location>
</feature>
<organism evidence="17 18">
    <name type="scientific">Methylocaldum marinum</name>
    <dbReference type="NCBI Taxonomy" id="1432792"/>
    <lineage>
        <taxon>Bacteria</taxon>
        <taxon>Pseudomonadati</taxon>
        <taxon>Pseudomonadota</taxon>
        <taxon>Gammaproteobacteria</taxon>
        <taxon>Methylococcales</taxon>
        <taxon>Methylococcaceae</taxon>
        <taxon>Methylocaldum</taxon>
    </lineage>
</organism>
<dbReference type="Pfam" id="PF01726">
    <property type="entry name" value="LexA_DNA_bind"/>
    <property type="match status" value="1"/>
</dbReference>
<feature type="site" description="Cleavage; by autolysis" evidence="13">
    <location>
        <begin position="90"/>
        <end position="91"/>
    </location>
</feature>
<dbReference type="OrthoDB" id="9802364at2"/>
<feature type="active site" description="For autocatalytic cleavage activity" evidence="13">
    <location>
        <position position="125"/>
    </location>
</feature>
<dbReference type="PANTHER" id="PTHR33516">
    <property type="entry name" value="LEXA REPRESSOR"/>
    <property type="match status" value="1"/>
</dbReference>
<dbReference type="InterPro" id="IPR036390">
    <property type="entry name" value="WH_DNA-bd_sf"/>
</dbReference>
<dbReference type="GO" id="GO:0045892">
    <property type="term" value="P:negative regulation of DNA-templated transcription"/>
    <property type="evidence" value="ECO:0007669"/>
    <property type="project" value="UniProtKB-UniRule"/>
</dbReference>
<keyword evidence="8 13" id="KW-0805">Transcription regulation</keyword>
<dbReference type="CDD" id="cd06529">
    <property type="entry name" value="S24_LexA-like"/>
    <property type="match status" value="1"/>
</dbReference>
<dbReference type="GO" id="GO:0004252">
    <property type="term" value="F:serine-type endopeptidase activity"/>
    <property type="evidence" value="ECO:0007669"/>
    <property type="project" value="UniProtKB-UniRule"/>
</dbReference>
<dbReference type="SUPFAM" id="SSF51306">
    <property type="entry name" value="LexA/Signal peptidase"/>
    <property type="match status" value="1"/>
</dbReference>
<evidence type="ECO:0000256" key="1">
    <source>
        <dbReference type="ARBA" id="ARBA00007484"/>
    </source>
</evidence>
<dbReference type="GO" id="GO:0006508">
    <property type="term" value="P:proteolysis"/>
    <property type="evidence" value="ECO:0007669"/>
    <property type="project" value="InterPro"/>
</dbReference>
<keyword evidence="12 13" id="KW-0742">SOS response</keyword>
<keyword evidence="9 13" id="KW-0238">DNA-binding</keyword>
<sequence length="207" mass="22661">MKNATPRQQEILDYIRQTLRQVGVPPTIAEIADALGLKSTNAVRGHLQALARKGLIELMPSLARGIRLLEQQAEAEAEADALPVIGRVAAGRPVLAEAHVEKYCRLGPELFQGKADYLLRVRGLSMRDAGILEGDLLAVQRTDQARSGQIVIARLGDEVTVKRLRLEGAIAYLEPANPDFETLAVDLERQELCIEGVVVGVIRSEWV</sequence>
<dbReference type="GO" id="GO:0006281">
    <property type="term" value="P:DNA repair"/>
    <property type="evidence" value="ECO:0007669"/>
    <property type="project" value="UniProtKB-UniRule"/>
</dbReference>
<evidence type="ECO:0000259" key="16">
    <source>
        <dbReference type="Pfam" id="PF01726"/>
    </source>
</evidence>
<comment type="function">
    <text evidence="13">Represses a number of genes involved in the response to DNA damage (SOS response), including recA and lexA. In the presence of single-stranded DNA, RecA interacts with LexA causing an autocatalytic cleavage which disrupts the DNA-binding part of LexA, leading to derepression of the SOS regulon and eventually DNA repair.</text>
</comment>
<comment type="catalytic activity">
    <reaction evidence="13">
        <text>Hydrolysis of Ala-|-Gly bond in repressor LexA.</text>
        <dbReference type="EC" id="3.4.21.88"/>
    </reaction>
</comment>
<dbReference type="SUPFAM" id="SSF46785">
    <property type="entry name" value="Winged helix' DNA-binding domain"/>
    <property type="match status" value="1"/>
</dbReference>
<dbReference type="GO" id="GO:0003677">
    <property type="term" value="F:DNA binding"/>
    <property type="evidence" value="ECO:0007669"/>
    <property type="project" value="UniProtKB-UniRule"/>
</dbReference>
<feature type="DNA-binding region" description="H-T-H motif" evidence="13">
    <location>
        <begin position="28"/>
        <end position="48"/>
    </location>
</feature>
<evidence type="ECO:0000256" key="10">
    <source>
        <dbReference type="ARBA" id="ARBA00023163"/>
    </source>
</evidence>
<name>A0A250KZE4_9GAMM</name>
<evidence type="ECO:0000256" key="6">
    <source>
        <dbReference type="ARBA" id="ARBA00022801"/>
    </source>
</evidence>
<dbReference type="InterPro" id="IPR006199">
    <property type="entry name" value="LexA_DNA-bd_dom"/>
</dbReference>
<dbReference type="Pfam" id="PF00717">
    <property type="entry name" value="Peptidase_S24"/>
    <property type="match status" value="1"/>
</dbReference>
<dbReference type="Gene3D" id="1.10.10.10">
    <property type="entry name" value="Winged helix-like DNA-binding domain superfamily/Winged helix DNA-binding domain"/>
    <property type="match status" value="1"/>
</dbReference>
<evidence type="ECO:0000256" key="4">
    <source>
        <dbReference type="ARBA" id="ARBA00022705"/>
    </source>
</evidence>
<keyword evidence="5 13" id="KW-0227">DNA damage</keyword>
<evidence type="ECO:0000256" key="9">
    <source>
        <dbReference type="ARBA" id="ARBA00023125"/>
    </source>
</evidence>
<evidence type="ECO:0000256" key="7">
    <source>
        <dbReference type="ARBA" id="ARBA00022813"/>
    </source>
</evidence>
<keyword evidence="18" id="KW-1185">Reference proteome</keyword>
<evidence type="ECO:0000256" key="8">
    <source>
        <dbReference type="ARBA" id="ARBA00023015"/>
    </source>
</evidence>
<dbReference type="Proteomes" id="UP000266313">
    <property type="component" value="Chromosome"/>
</dbReference>
<protein>
    <recommendedName>
        <fullName evidence="13">LexA repressor</fullName>
        <ecNumber evidence="13">3.4.21.88</ecNumber>
    </recommendedName>
</protein>
<proteinExistence type="inferred from homology"/>
<dbReference type="HAMAP" id="MF_00015">
    <property type="entry name" value="LexA"/>
    <property type="match status" value="1"/>
</dbReference>
<accession>A0A250KZE4</accession>
<dbReference type="AlphaFoldDB" id="A0A250KZE4"/>
<evidence type="ECO:0000256" key="11">
    <source>
        <dbReference type="ARBA" id="ARBA00023204"/>
    </source>
</evidence>
<dbReference type="InterPro" id="IPR036388">
    <property type="entry name" value="WH-like_DNA-bd_sf"/>
</dbReference>